<keyword evidence="4" id="KW-0408">Iron</keyword>
<evidence type="ECO:0000313" key="7">
    <source>
        <dbReference type="EMBL" id="SCM73831.1"/>
    </source>
</evidence>
<evidence type="ECO:0000256" key="5">
    <source>
        <dbReference type="ARBA" id="ARBA00023014"/>
    </source>
</evidence>
<evidence type="ECO:0000256" key="4">
    <source>
        <dbReference type="ARBA" id="ARBA00023004"/>
    </source>
</evidence>
<keyword evidence="3" id="KW-0479">Metal-binding</keyword>
<proteinExistence type="predicted"/>
<dbReference type="GO" id="GO:0003824">
    <property type="term" value="F:catalytic activity"/>
    <property type="evidence" value="ECO:0007669"/>
    <property type="project" value="InterPro"/>
</dbReference>
<dbReference type="Gene3D" id="3.20.20.70">
    <property type="entry name" value="Aldolase class I"/>
    <property type="match status" value="1"/>
</dbReference>
<sequence>MREKGGIAAGRHAMPEATAKELSVSEEARLLLDTTVSDRRIAHLLEKADGMSRSLADSRGFVWAAIGIDSTPCDMGCTFCSQAARWDVYKTAPPLTAETIVEKAGQLADGGADFVVLRTTQHYPLEVLQRLGRLTRDRIGSDIHLVINTGEMGFEDVRVLKDSGFTMSYHVVRLRESVDTGHSVDMRMRTIENVLKGGLELQYLIEPLGPEHSAAEILIEARRARVVGASGTGVMARVPVMGTPLARYGQVSDAYLKRVAALARLEYPDGGRHLCVHPPTPATLRCGANTIIVEQAANPRDTSSSASPWRGFDLPGARAVLREAGLEVRQARAEA</sequence>
<dbReference type="EMBL" id="FMJC01000002">
    <property type="protein sequence ID" value="SCM73831.1"/>
    <property type="molecule type" value="Genomic_DNA"/>
</dbReference>
<dbReference type="InterPro" id="IPR013785">
    <property type="entry name" value="Aldolase_TIM"/>
</dbReference>
<dbReference type="GO" id="GO:0046872">
    <property type="term" value="F:metal ion binding"/>
    <property type="evidence" value="ECO:0007669"/>
    <property type="project" value="UniProtKB-KW"/>
</dbReference>
<keyword evidence="2" id="KW-0949">S-adenosyl-L-methionine</keyword>
<dbReference type="AlphaFoldDB" id="A0A212L8E5"/>
<reference evidence="7" key="1">
    <citation type="submission" date="2016-08" db="EMBL/GenBank/DDBJ databases">
        <authorList>
            <person name="Seilhamer J.J."/>
        </authorList>
    </citation>
    <scope>NUCLEOTIDE SEQUENCE</scope>
    <source>
        <strain evidence="7">86-1</strain>
    </source>
</reference>
<evidence type="ECO:0000256" key="3">
    <source>
        <dbReference type="ARBA" id="ARBA00022723"/>
    </source>
</evidence>
<dbReference type="GO" id="GO:0051536">
    <property type="term" value="F:iron-sulfur cluster binding"/>
    <property type="evidence" value="ECO:0007669"/>
    <property type="project" value="UniProtKB-KW"/>
</dbReference>
<name>A0A212L8E5_9BACT</name>
<keyword evidence="5" id="KW-0411">Iron-sulfur</keyword>
<evidence type="ECO:0000259" key="6">
    <source>
        <dbReference type="Pfam" id="PF04055"/>
    </source>
</evidence>
<accession>A0A212L8E5</accession>
<dbReference type="Pfam" id="PF04055">
    <property type="entry name" value="Radical_SAM"/>
    <property type="match status" value="1"/>
</dbReference>
<organism evidence="7">
    <name type="scientific">uncultured Desulfovibrio sp</name>
    <dbReference type="NCBI Taxonomy" id="167968"/>
    <lineage>
        <taxon>Bacteria</taxon>
        <taxon>Pseudomonadati</taxon>
        <taxon>Thermodesulfobacteriota</taxon>
        <taxon>Desulfovibrionia</taxon>
        <taxon>Desulfovibrionales</taxon>
        <taxon>Desulfovibrionaceae</taxon>
        <taxon>Desulfovibrio</taxon>
        <taxon>environmental samples</taxon>
    </lineage>
</organism>
<evidence type="ECO:0000256" key="2">
    <source>
        <dbReference type="ARBA" id="ARBA00022691"/>
    </source>
</evidence>
<dbReference type="InterPro" id="IPR058240">
    <property type="entry name" value="rSAM_sf"/>
</dbReference>
<protein>
    <submittedName>
        <fullName evidence="7">Putative Radical SAM domain protein</fullName>
    </submittedName>
</protein>
<dbReference type="InterPro" id="IPR007197">
    <property type="entry name" value="rSAM"/>
</dbReference>
<dbReference type="CDD" id="cd01335">
    <property type="entry name" value="Radical_SAM"/>
    <property type="match status" value="1"/>
</dbReference>
<feature type="domain" description="Radical SAM core" evidence="6">
    <location>
        <begin position="73"/>
        <end position="200"/>
    </location>
</feature>
<evidence type="ECO:0000256" key="1">
    <source>
        <dbReference type="ARBA" id="ARBA00001966"/>
    </source>
</evidence>
<dbReference type="SFLD" id="SFLDS00029">
    <property type="entry name" value="Radical_SAM"/>
    <property type="match status" value="1"/>
</dbReference>
<dbReference type="SUPFAM" id="SSF102114">
    <property type="entry name" value="Radical SAM enzymes"/>
    <property type="match status" value="1"/>
</dbReference>
<gene>
    <name evidence="7" type="ORF">KL86DES1_21548</name>
</gene>
<comment type="cofactor">
    <cofactor evidence="1">
        <name>[4Fe-4S] cluster</name>
        <dbReference type="ChEBI" id="CHEBI:49883"/>
    </cofactor>
</comment>